<dbReference type="PANTHER" id="PTHR33540">
    <property type="entry name" value="TRNA THREONYLCARBAMOYLADENOSINE BIOSYNTHESIS PROTEIN TSAE"/>
    <property type="match status" value="1"/>
</dbReference>
<dbReference type="GO" id="GO:0002949">
    <property type="term" value="P:tRNA threonylcarbamoyladenosine modification"/>
    <property type="evidence" value="ECO:0007669"/>
    <property type="project" value="InterPro"/>
</dbReference>
<evidence type="ECO:0000256" key="3">
    <source>
        <dbReference type="ARBA" id="ARBA00019010"/>
    </source>
</evidence>
<evidence type="ECO:0000256" key="6">
    <source>
        <dbReference type="ARBA" id="ARBA00022723"/>
    </source>
</evidence>
<keyword evidence="7" id="KW-0547">Nucleotide-binding</keyword>
<sequence>MRYISHNEQDTKKIGKKISAKLKGGEVLALHGDLGAGKTVLAKGIAEGLGYKKIVNSPTFVLMKVYKINCSTSAHTGKVNGVDVVHAADEKKFEIRNLKLEIKKNPMILKNICHIDTYRISDAREIEDIGALEFFGNPQTVSIVEWPEKIKKLLPQDTIWIELKYGKGENEREIVIRGN</sequence>
<gene>
    <name evidence="11" type="ORF">A2Y83_04095</name>
</gene>
<organism evidence="11 12">
    <name type="scientific">Candidatus Falkowbacteria bacterium RBG_13_39_14</name>
    <dbReference type="NCBI Taxonomy" id="1797985"/>
    <lineage>
        <taxon>Bacteria</taxon>
        <taxon>Candidatus Falkowiibacteriota</taxon>
    </lineage>
</organism>
<keyword evidence="8" id="KW-0067">ATP-binding</keyword>
<dbReference type="InterPro" id="IPR027417">
    <property type="entry name" value="P-loop_NTPase"/>
</dbReference>
<evidence type="ECO:0000256" key="5">
    <source>
        <dbReference type="ARBA" id="ARBA00022694"/>
    </source>
</evidence>
<evidence type="ECO:0000256" key="2">
    <source>
        <dbReference type="ARBA" id="ARBA00007599"/>
    </source>
</evidence>
<dbReference type="GO" id="GO:0005737">
    <property type="term" value="C:cytoplasm"/>
    <property type="evidence" value="ECO:0007669"/>
    <property type="project" value="UniProtKB-SubCell"/>
</dbReference>
<evidence type="ECO:0000256" key="9">
    <source>
        <dbReference type="ARBA" id="ARBA00022842"/>
    </source>
</evidence>
<dbReference type="SUPFAM" id="SSF52540">
    <property type="entry name" value="P-loop containing nucleoside triphosphate hydrolases"/>
    <property type="match status" value="1"/>
</dbReference>
<dbReference type="EMBL" id="MFFS01000035">
    <property type="protein sequence ID" value="OGF22222.1"/>
    <property type="molecule type" value="Genomic_DNA"/>
</dbReference>
<dbReference type="GO" id="GO:0016740">
    <property type="term" value="F:transferase activity"/>
    <property type="evidence" value="ECO:0007669"/>
    <property type="project" value="UniProtKB-KW"/>
</dbReference>
<name>A0A1F5S6N8_9BACT</name>
<dbReference type="PANTHER" id="PTHR33540:SF2">
    <property type="entry name" value="TRNA THREONYLCARBAMOYLADENOSINE BIOSYNTHESIS PROTEIN TSAE"/>
    <property type="match status" value="1"/>
</dbReference>
<evidence type="ECO:0000256" key="1">
    <source>
        <dbReference type="ARBA" id="ARBA00004496"/>
    </source>
</evidence>
<dbReference type="AlphaFoldDB" id="A0A1F5S6N8"/>
<reference evidence="11 12" key="1">
    <citation type="journal article" date="2016" name="Nat. Commun.">
        <title>Thousands of microbial genomes shed light on interconnected biogeochemical processes in an aquifer system.</title>
        <authorList>
            <person name="Anantharaman K."/>
            <person name="Brown C.T."/>
            <person name="Hug L.A."/>
            <person name="Sharon I."/>
            <person name="Castelle C.J."/>
            <person name="Probst A.J."/>
            <person name="Thomas B.C."/>
            <person name="Singh A."/>
            <person name="Wilkins M.J."/>
            <person name="Karaoz U."/>
            <person name="Brodie E.L."/>
            <person name="Williams K.H."/>
            <person name="Hubbard S.S."/>
            <person name="Banfield J.F."/>
        </authorList>
    </citation>
    <scope>NUCLEOTIDE SEQUENCE [LARGE SCALE GENOMIC DNA]</scope>
</reference>
<evidence type="ECO:0000256" key="7">
    <source>
        <dbReference type="ARBA" id="ARBA00022741"/>
    </source>
</evidence>
<comment type="similarity">
    <text evidence="2">Belongs to the TsaE family.</text>
</comment>
<evidence type="ECO:0000313" key="12">
    <source>
        <dbReference type="Proteomes" id="UP000178323"/>
    </source>
</evidence>
<keyword evidence="6" id="KW-0479">Metal-binding</keyword>
<dbReference type="GO" id="GO:0046872">
    <property type="term" value="F:metal ion binding"/>
    <property type="evidence" value="ECO:0007669"/>
    <property type="project" value="UniProtKB-KW"/>
</dbReference>
<dbReference type="NCBIfam" id="TIGR00150">
    <property type="entry name" value="T6A_YjeE"/>
    <property type="match status" value="1"/>
</dbReference>
<keyword evidence="9" id="KW-0460">Magnesium</keyword>
<accession>A0A1F5S6N8</accession>
<proteinExistence type="inferred from homology"/>
<dbReference type="GO" id="GO:0005524">
    <property type="term" value="F:ATP binding"/>
    <property type="evidence" value="ECO:0007669"/>
    <property type="project" value="UniProtKB-KW"/>
</dbReference>
<comment type="caution">
    <text evidence="11">The sequence shown here is derived from an EMBL/GenBank/DDBJ whole genome shotgun (WGS) entry which is preliminary data.</text>
</comment>
<evidence type="ECO:0000256" key="8">
    <source>
        <dbReference type="ARBA" id="ARBA00022840"/>
    </source>
</evidence>
<dbReference type="InterPro" id="IPR003442">
    <property type="entry name" value="T6A_TsaE"/>
</dbReference>
<comment type="subcellular location">
    <subcellularLocation>
        <location evidence="1">Cytoplasm</location>
    </subcellularLocation>
</comment>
<dbReference type="Proteomes" id="UP000178323">
    <property type="component" value="Unassembled WGS sequence"/>
</dbReference>
<dbReference type="Gene3D" id="3.40.50.300">
    <property type="entry name" value="P-loop containing nucleotide triphosphate hydrolases"/>
    <property type="match status" value="1"/>
</dbReference>
<keyword evidence="5" id="KW-0819">tRNA processing</keyword>
<evidence type="ECO:0000256" key="4">
    <source>
        <dbReference type="ARBA" id="ARBA00022490"/>
    </source>
</evidence>
<evidence type="ECO:0000256" key="10">
    <source>
        <dbReference type="ARBA" id="ARBA00032441"/>
    </source>
</evidence>
<keyword evidence="11" id="KW-0808">Transferase</keyword>
<protein>
    <recommendedName>
        <fullName evidence="3">tRNA threonylcarbamoyladenosine biosynthesis protein TsaE</fullName>
    </recommendedName>
    <alternativeName>
        <fullName evidence="10">t(6)A37 threonylcarbamoyladenosine biosynthesis protein TsaE</fullName>
    </alternativeName>
</protein>
<dbReference type="STRING" id="1797985.A2Y83_04095"/>
<dbReference type="Pfam" id="PF02367">
    <property type="entry name" value="TsaE"/>
    <property type="match status" value="2"/>
</dbReference>
<keyword evidence="4" id="KW-0963">Cytoplasm</keyword>
<evidence type="ECO:0000313" key="11">
    <source>
        <dbReference type="EMBL" id="OGF22222.1"/>
    </source>
</evidence>